<dbReference type="EMBL" id="CT573071">
    <property type="protein sequence ID" value="CAJ73162.1"/>
    <property type="molecule type" value="Genomic_DNA"/>
</dbReference>
<dbReference type="NCBIfam" id="TIGR03988">
    <property type="entry name" value="antisig_RsrA"/>
    <property type="match status" value="1"/>
</dbReference>
<reference evidence="5" key="4">
    <citation type="submission" date="2017-10" db="EMBL/GenBank/DDBJ databases">
        <authorList>
            <person name="Frank J."/>
        </authorList>
    </citation>
    <scope>NUCLEOTIDE SEQUENCE [LARGE SCALE GENOMIC DNA]</scope>
</reference>
<evidence type="ECO:0000313" key="3">
    <source>
        <dbReference type="EMBL" id="QII13036.1"/>
    </source>
</evidence>
<dbReference type="OrthoDB" id="265248at2"/>
<feature type="transmembrane region" description="Helical" evidence="1">
    <location>
        <begin position="99"/>
        <end position="119"/>
    </location>
</feature>
<keyword evidence="1" id="KW-0812">Transmembrane</keyword>
<reference evidence="3 6" key="5">
    <citation type="submission" date="2020-02" db="EMBL/GenBank/DDBJ databases">
        <title>Newly sequenced genome of strain CSTR1 showed variability in Candidatus Kuenenia stuttgartiensis genomes.</title>
        <authorList>
            <person name="Ding C."/>
            <person name="Adrian L."/>
        </authorList>
    </citation>
    <scope>NUCLEOTIDE SEQUENCE [LARGE SCALE GENOMIC DNA]</scope>
    <source>
        <strain evidence="3 6">CSTR1</strain>
    </source>
</reference>
<dbReference type="AlphaFoldDB" id="Q1Q6G9"/>
<gene>
    <name evidence="3" type="primary">rsrA</name>
    <name evidence="3" type="ORF">KsCSTR_36570</name>
    <name evidence="4" type="ORF">KSMBR1_3386</name>
    <name evidence="2" type="ORF">kuste2416</name>
</gene>
<sequence length="274" mass="31415">MMSCIDVNKYLYEFMDGELETGLYPKLQKHLEQCILCNQRYEFEKQTRLLIKAHCKNVTAPRHLRSRIIANLDSIDHESVSRTAPSHERKRLKILFSPHTLAIAASLLLMIAGGIFYLANNRQAGSVSIVDDAVTNHVKVLNENLVFNERTSVVGNASRYLSQNINTQIRKSLNPLNIEQVRIVNDMPVNHYGTSSPCIVFNHEGNKLSLQIIRNMHFPIAKLERISFGPRDFYITNRRGFNTVIWIENDTTYFLTSDIHTNEMLRFAATLASH</sequence>
<dbReference type="Proteomes" id="UP000501926">
    <property type="component" value="Chromosome"/>
</dbReference>
<organism evidence="2">
    <name type="scientific">Kuenenia stuttgartiensis</name>
    <dbReference type="NCBI Taxonomy" id="174633"/>
    <lineage>
        <taxon>Bacteria</taxon>
        <taxon>Pseudomonadati</taxon>
        <taxon>Planctomycetota</taxon>
        <taxon>Candidatus Brocadiia</taxon>
        <taxon>Candidatus Brocadiales</taxon>
        <taxon>Candidatus Brocadiaceae</taxon>
        <taxon>Candidatus Kuenenia</taxon>
    </lineage>
</organism>
<protein>
    <submittedName>
        <fullName evidence="3">Anti-sigma factor RsrA</fullName>
    </submittedName>
</protein>
<proteinExistence type="predicted"/>
<evidence type="ECO:0000313" key="6">
    <source>
        <dbReference type="Proteomes" id="UP000501926"/>
    </source>
</evidence>
<keyword evidence="1" id="KW-0472">Membrane</keyword>
<evidence type="ECO:0000313" key="4">
    <source>
        <dbReference type="EMBL" id="SOH05860.1"/>
    </source>
</evidence>
<dbReference type="Proteomes" id="UP000221734">
    <property type="component" value="Chromosome Kuenenia_stuttgartiensis_MBR1"/>
</dbReference>
<reference evidence="4" key="3">
    <citation type="submission" date="2017-10" db="EMBL/GenBank/DDBJ databases">
        <authorList>
            <person name="Banno H."/>
            <person name="Chua N.-H."/>
        </authorList>
    </citation>
    <scope>NUCLEOTIDE SEQUENCE [LARGE SCALE GENOMIC DNA]</scope>
    <source>
        <strain evidence="4">Kuenenia_mbr1_ru-nijmegen</strain>
    </source>
</reference>
<dbReference type="RefSeq" id="WP_099326393.1">
    <property type="nucleotide sequence ID" value="NZ_CP049055.1"/>
</dbReference>
<evidence type="ECO:0000313" key="2">
    <source>
        <dbReference type="EMBL" id="CAJ73162.1"/>
    </source>
</evidence>
<dbReference type="KEGG" id="kst:KSMBR1_3386"/>
<accession>Q1Q6G9</accession>
<reference evidence="2" key="2">
    <citation type="submission" date="2006-01" db="EMBL/GenBank/DDBJ databases">
        <authorList>
            <person name="Genoscope"/>
        </authorList>
    </citation>
    <scope>NUCLEOTIDE SEQUENCE</scope>
</reference>
<keyword evidence="1" id="KW-1133">Transmembrane helix</keyword>
<keyword evidence="5" id="KW-1185">Reference proteome</keyword>
<dbReference type="EMBL" id="CP049055">
    <property type="protein sequence ID" value="QII13036.1"/>
    <property type="molecule type" value="Genomic_DNA"/>
</dbReference>
<reference evidence="2" key="1">
    <citation type="journal article" date="2006" name="Nature">
        <title>Deciphering the evolution and metabolism of an anammox bacterium from a community genome.</title>
        <authorList>
            <person name="Strous M."/>
            <person name="Pelletier E."/>
            <person name="Mangenot S."/>
            <person name="Rattei T."/>
            <person name="Lehner A."/>
            <person name="Taylor M.W."/>
            <person name="Horn M."/>
            <person name="Daims H."/>
            <person name="Bartol-Mavel D."/>
            <person name="Wincker P."/>
            <person name="Barbe V."/>
            <person name="Fonknechten N."/>
            <person name="Vallenet D."/>
            <person name="Segurens B."/>
            <person name="Schenowitz-Truong C."/>
            <person name="Medigue C."/>
            <person name="Collingro A."/>
            <person name="Snel B."/>
            <person name="Dutilh B.E."/>
            <person name="OpDenCamp H.J.M."/>
            <person name="vanDerDrift C."/>
            <person name="Cirpus I."/>
            <person name="vanDePas-Schoonen K.T."/>
            <person name="Harhangi H.R."/>
            <person name="vanNiftrik L."/>
            <person name="Schmid M."/>
            <person name="Keltjens J."/>
            <person name="vanDeVossenberg J."/>
            <person name="Kartal B."/>
            <person name="Meier H."/>
            <person name="Frishman D."/>
            <person name="Huynen M.A."/>
            <person name="Mewes H."/>
            <person name="Weissenbach J."/>
            <person name="Jetten M.S.M."/>
            <person name="Wagner M."/>
            <person name="LePaslier D."/>
        </authorList>
    </citation>
    <scope>NUCLEOTIDE SEQUENCE</scope>
</reference>
<evidence type="ECO:0000313" key="5">
    <source>
        <dbReference type="Proteomes" id="UP000221734"/>
    </source>
</evidence>
<name>Q1Q6G9_KUEST</name>
<dbReference type="InterPro" id="IPR024020">
    <property type="entry name" value="Anit_sigma_mycothiol_RsrA"/>
</dbReference>
<dbReference type="EMBL" id="LT934425">
    <property type="protein sequence ID" value="SOH05860.1"/>
    <property type="molecule type" value="Genomic_DNA"/>
</dbReference>
<evidence type="ECO:0000256" key="1">
    <source>
        <dbReference type="SAM" id="Phobius"/>
    </source>
</evidence>